<feature type="transmembrane region" description="Helical" evidence="17">
    <location>
        <begin position="45"/>
        <end position="71"/>
    </location>
</feature>
<dbReference type="GO" id="GO:0003954">
    <property type="term" value="F:NADH dehydrogenase activity"/>
    <property type="evidence" value="ECO:0007669"/>
    <property type="project" value="TreeGrafter"/>
</dbReference>
<comment type="similarity">
    <text evidence="17">Belongs to the complex I subunit 5 family.</text>
</comment>
<dbReference type="EMBL" id="MG456836">
    <property type="protein sequence ID" value="QBP33864.1"/>
    <property type="molecule type" value="Genomic_DNA"/>
</dbReference>
<dbReference type="GO" id="GO:0005743">
    <property type="term" value="C:mitochondrial inner membrane"/>
    <property type="evidence" value="ECO:0007669"/>
    <property type="project" value="UniProtKB-SubCell"/>
</dbReference>
<evidence type="ECO:0000259" key="20">
    <source>
        <dbReference type="Pfam" id="PF06455"/>
    </source>
</evidence>
<evidence type="ECO:0000256" key="14">
    <source>
        <dbReference type="ARBA" id="ARBA00023128"/>
    </source>
</evidence>
<geneLocation type="mitochondrion" evidence="21"/>
<keyword evidence="12 17" id="KW-0520">NAD</keyword>
<evidence type="ECO:0000256" key="16">
    <source>
        <dbReference type="ARBA" id="ARBA00049551"/>
    </source>
</evidence>
<keyword evidence="10" id="KW-0249">Electron transport</keyword>
<keyword evidence="6" id="KW-0679">Respiratory chain</keyword>
<feature type="transmembrane region" description="Helical" evidence="17">
    <location>
        <begin position="292"/>
        <end position="314"/>
    </location>
</feature>
<dbReference type="PANTHER" id="PTHR42829:SF2">
    <property type="entry name" value="NADH-UBIQUINONE OXIDOREDUCTASE CHAIN 5"/>
    <property type="match status" value="1"/>
</dbReference>
<gene>
    <name evidence="21" type="primary">nad5</name>
</gene>
<evidence type="ECO:0000256" key="8">
    <source>
        <dbReference type="ARBA" id="ARBA00022792"/>
    </source>
</evidence>
<dbReference type="AlphaFoldDB" id="A0A482JPX9"/>
<keyword evidence="9" id="KW-1278">Translocase</keyword>
<feature type="transmembrane region" description="Helical" evidence="17">
    <location>
        <begin position="5"/>
        <end position="25"/>
    </location>
</feature>
<keyword evidence="5 17" id="KW-0813">Transport</keyword>
<evidence type="ECO:0000313" key="21">
    <source>
        <dbReference type="EMBL" id="QBP33864.1"/>
    </source>
</evidence>
<evidence type="ECO:0000256" key="3">
    <source>
        <dbReference type="ARBA" id="ARBA00012944"/>
    </source>
</evidence>
<evidence type="ECO:0000259" key="19">
    <source>
        <dbReference type="Pfam" id="PF00662"/>
    </source>
</evidence>
<dbReference type="GO" id="GO:0042773">
    <property type="term" value="P:ATP synthesis coupled electron transport"/>
    <property type="evidence" value="ECO:0007669"/>
    <property type="project" value="InterPro"/>
</dbReference>
<dbReference type="PANTHER" id="PTHR42829">
    <property type="entry name" value="NADH-UBIQUINONE OXIDOREDUCTASE CHAIN 5"/>
    <property type="match status" value="1"/>
</dbReference>
<feature type="domain" description="NADH:quinone oxidoreductase/Mrp antiporter transmembrane" evidence="18">
    <location>
        <begin position="103"/>
        <end position="380"/>
    </location>
</feature>
<feature type="domain" description="NADH dehydrogenase subunit 5 C-terminal" evidence="20">
    <location>
        <begin position="389"/>
        <end position="568"/>
    </location>
</feature>
<keyword evidence="11 17" id="KW-1133">Transmembrane helix</keyword>
<comment type="catalytic activity">
    <reaction evidence="16 17">
        <text>a ubiquinone + NADH + 5 H(+)(in) = a ubiquinol + NAD(+) + 4 H(+)(out)</text>
        <dbReference type="Rhea" id="RHEA:29091"/>
        <dbReference type="Rhea" id="RHEA-COMP:9565"/>
        <dbReference type="Rhea" id="RHEA-COMP:9566"/>
        <dbReference type="ChEBI" id="CHEBI:15378"/>
        <dbReference type="ChEBI" id="CHEBI:16389"/>
        <dbReference type="ChEBI" id="CHEBI:17976"/>
        <dbReference type="ChEBI" id="CHEBI:57540"/>
        <dbReference type="ChEBI" id="CHEBI:57945"/>
        <dbReference type="EC" id="7.1.1.2"/>
    </reaction>
</comment>
<feature type="transmembrane region" description="Helical" evidence="17">
    <location>
        <begin position="108"/>
        <end position="127"/>
    </location>
</feature>
<feature type="transmembrane region" description="Helical" evidence="17">
    <location>
        <begin position="83"/>
        <end position="102"/>
    </location>
</feature>
<proteinExistence type="inferred from homology"/>
<keyword evidence="14 17" id="KW-0496">Mitochondrion</keyword>
<evidence type="ECO:0000256" key="5">
    <source>
        <dbReference type="ARBA" id="ARBA00022448"/>
    </source>
</evidence>
<evidence type="ECO:0000256" key="2">
    <source>
        <dbReference type="ARBA" id="ARBA00004448"/>
    </source>
</evidence>
<protein>
    <recommendedName>
        <fullName evidence="4 17">NADH-ubiquinone oxidoreductase chain 5</fullName>
        <ecNumber evidence="3 17">7.1.1.2</ecNumber>
    </recommendedName>
</protein>
<dbReference type="Pfam" id="PF06455">
    <property type="entry name" value="NADH5_C"/>
    <property type="match status" value="1"/>
</dbReference>
<feature type="transmembrane region" description="Helical" evidence="17">
    <location>
        <begin position="148"/>
        <end position="168"/>
    </location>
</feature>
<evidence type="ECO:0000256" key="10">
    <source>
        <dbReference type="ARBA" id="ARBA00022982"/>
    </source>
</evidence>
<keyword evidence="8" id="KW-0999">Mitochondrion inner membrane</keyword>
<keyword evidence="15 17" id="KW-0472">Membrane</keyword>
<keyword evidence="13 17" id="KW-0830">Ubiquinone</keyword>
<dbReference type="GO" id="GO:0008137">
    <property type="term" value="F:NADH dehydrogenase (ubiquinone) activity"/>
    <property type="evidence" value="ECO:0007669"/>
    <property type="project" value="UniProtKB-EC"/>
</dbReference>
<evidence type="ECO:0000256" key="7">
    <source>
        <dbReference type="ARBA" id="ARBA00022692"/>
    </source>
</evidence>
<evidence type="ECO:0000256" key="13">
    <source>
        <dbReference type="ARBA" id="ARBA00023075"/>
    </source>
</evidence>
<feature type="transmembrane region" description="Helical" evidence="17">
    <location>
        <begin position="373"/>
        <end position="393"/>
    </location>
</feature>
<comment type="subcellular location">
    <subcellularLocation>
        <location evidence="2">Mitochondrion inner membrane</location>
        <topology evidence="2">Multi-pass membrane protein</topology>
    </subcellularLocation>
</comment>
<evidence type="ECO:0000256" key="17">
    <source>
        <dbReference type="RuleBase" id="RU003404"/>
    </source>
</evidence>
<organism evidence="21">
    <name type="scientific">Callispa bowringii</name>
    <dbReference type="NCBI Taxonomy" id="2558238"/>
    <lineage>
        <taxon>Eukaryota</taxon>
        <taxon>Metazoa</taxon>
        <taxon>Ecdysozoa</taxon>
        <taxon>Arthropoda</taxon>
        <taxon>Hexapoda</taxon>
        <taxon>Insecta</taxon>
        <taxon>Pterygota</taxon>
        <taxon>Neoptera</taxon>
        <taxon>Endopterygota</taxon>
        <taxon>Coleoptera</taxon>
        <taxon>Polyphaga</taxon>
        <taxon>Cucujiformia</taxon>
        <taxon>Chrysomeloidea</taxon>
        <taxon>Chrysomelidae</taxon>
        <taxon>Cassidinae</taxon>
        <taxon>Callispa</taxon>
    </lineage>
</organism>
<feature type="transmembrane region" description="Helical" evidence="17">
    <location>
        <begin position="414"/>
        <end position="437"/>
    </location>
</feature>
<dbReference type="EC" id="7.1.1.2" evidence="3 17"/>
<feature type="domain" description="NADH-Ubiquinone oxidoreductase (complex I) chain 5 N-terminal" evidence="19">
    <location>
        <begin position="37"/>
        <end position="86"/>
    </location>
</feature>
<dbReference type="InterPro" id="IPR001750">
    <property type="entry name" value="ND/Mrp_TM"/>
</dbReference>
<feature type="transmembrane region" description="Helical" evidence="17">
    <location>
        <begin position="236"/>
        <end position="256"/>
    </location>
</feature>
<evidence type="ECO:0000256" key="6">
    <source>
        <dbReference type="ARBA" id="ARBA00022660"/>
    </source>
</evidence>
<feature type="transmembrane region" description="Helical" evidence="17">
    <location>
        <begin position="551"/>
        <end position="568"/>
    </location>
</feature>
<dbReference type="InterPro" id="IPR003945">
    <property type="entry name" value="NU5C-like"/>
</dbReference>
<feature type="transmembrane region" description="Helical" evidence="17">
    <location>
        <begin position="484"/>
        <end position="505"/>
    </location>
</feature>
<dbReference type="Pfam" id="PF00662">
    <property type="entry name" value="Proton_antipo_N"/>
    <property type="match status" value="1"/>
</dbReference>
<dbReference type="InterPro" id="IPR010934">
    <property type="entry name" value="NADH_DH_su5_C"/>
</dbReference>
<feature type="transmembrane region" description="Helical" evidence="17">
    <location>
        <begin position="449"/>
        <end position="472"/>
    </location>
</feature>
<reference evidence="21" key="1">
    <citation type="journal article" date="2018" name="Mitochondrial DNA Part B Resour">
        <title>Complete mitochondrial genome of a leaf beetle, Callispa bowringi (Coleoptera: Chrysomelidae).</title>
        <authorList>
            <person name="Liu P."/>
            <person name="Guo Q."/>
            <person name="Xu J."/>
            <person name="Liao C."/>
            <person name="Dai X."/>
        </authorList>
    </citation>
    <scope>NUCLEOTIDE SEQUENCE</scope>
</reference>
<feature type="transmembrane region" description="Helical" evidence="17">
    <location>
        <begin position="268"/>
        <end position="286"/>
    </location>
</feature>
<dbReference type="GO" id="GO:0015990">
    <property type="term" value="P:electron transport coupled proton transport"/>
    <property type="evidence" value="ECO:0007669"/>
    <property type="project" value="TreeGrafter"/>
</dbReference>
<comment type="function">
    <text evidence="1">Core subunit of the mitochondrial membrane respiratory chain NADH dehydrogenase (Complex I) that is believed to belong to the minimal assembly required for catalysis. Complex I functions in the transfer of electrons from NADH to the respiratory chain. The immediate electron acceptor for the enzyme is believed to be ubiquinone.</text>
</comment>
<keyword evidence="7 17" id="KW-0812">Transmembrane</keyword>
<accession>A0A482JPX9</accession>
<dbReference type="Pfam" id="PF00361">
    <property type="entry name" value="Proton_antipo_M"/>
    <property type="match status" value="1"/>
</dbReference>
<feature type="transmembrane region" description="Helical" evidence="17">
    <location>
        <begin position="212"/>
        <end position="230"/>
    </location>
</feature>
<dbReference type="PRINTS" id="PR01434">
    <property type="entry name" value="NADHDHGNASE5"/>
</dbReference>
<sequence length="569" mass="65478">MISYIYFIIFLLLSVLSMFTGVTFFMQNFSIIIEYSFMNVNSLSLVYIILLDHISLMFLSLVFMISSSVILYSKEYMMGDYNFNRFILLVVMFVFSMMLVIVSPNLMSIILGWDGLGLVSYCLVIYYQNEKSFNSGMLTILSNRLGDVAILMSIVWMMNYGSWNFLYYLSFIKFDYEMMIISVLVIIASFTKSAQIPFSSWLPAAMAAPTPVSSLVHSSTLVTAGVYLLMRFCGGFNYNFLMFILYISVMTMFMAGLGANFEFDLKKIIALSTLSQLGLMISILFLGDFNLAFLHLMTHALFKASLFMCAGYVIHVYGGCQDIRFMGGMINKLPMISTYMNLCSFSLCGFPFFSGFYSKDLIIEMLFYNNMNFYIFIVYMISVGLTMSYTIRLMNYMMGDGTSYFSLNSFSESFSLMLTGISILIFFVITSGSMLMWLFMNPYYLCLSFFMKIFTLMMIILGFSLGNFMFSIKYYFSSLSLNNYMMTSFVGMMWNLPFLSTLGVVNYPLKLIKISNNSFDQGWFEYYGSTGGFKLMKFMNGFIQGFSSNHLKVYIMLMMIWFLIMFLVI</sequence>
<dbReference type="InterPro" id="IPR001516">
    <property type="entry name" value="Proton_antipo_N"/>
</dbReference>
<evidence type="ECO:0000256" key="1">
    <source>
        <dbReference type="ARBA" id="ARBA00003257"/>
    </source>
</evidence>
<name>A0A482JPX9_9CUCU</name>
<evidence type="ECO:0000256" key="15">
    <source>
        <dbReference type="ARBA" id="ARBA00023136"/>
    </source>
</evidence>
<evidence type="ECO:0000256" key="9">
    <source>
        <dbReference type="ARBA" id="ARBA00022967"/>
    </source>
</evidence>
<evidence type="ECO:0000256" key="4">
    <source>
        <dbReference type="ARBA" id="ARBA00021096"/>
    </source>
</evidence>
<comment type="function">
    <text evidence="17">Core subunit of the mitochondrial membrane respiratory chain NADH dehydrogenase (Complex I) which catalyzes electron transfer from NADH through the respiratory chain, using ubiquinone as an electron acceptor. Essential for the catalytic activity and assembly of complex I.</text>
</comment>
<feature type="transmembrane region" description="Helical" evidence="17">
    <location>
        <begin position="335"/>
        <end position="353"/>
    </location>
</feature>
<feature type="transmembrane region" description="Helical" evidence="17">
    <location>
        <begin position="174"/>
        <end position="191"/>
    </location>
</feature>
<evidence type="ECO:0000259" key="18">
    <source>
        <dbReference type="Pfam" id="PF00361"/>
    </source>
</evidence>
<evidence type="ECO:0000256" key="11">
    <source>
        <dbReference type="ARBA" id="ARBA00022989"/>
    </source>
</evidence>
<evidence type="ECO:0000256" key="12">
    <source>
        <dbReference type="ARBA" id="ARBA00023027"/>
    </source>
</evidence>